<dbReference type="EMBL" id="ACYS02000029">
    <property type="protein sequence ID" value="EGJ69047.1"/>
    <property type="molecule type" value="Genomic_DNA"/>
</dbReference>
<keyword evidence="1" id="KW-0812">Transmembrane</keyword>
<comment type="caution">
    <text evidence="2">The sequence shown here is derived from an EMBL/GenBank/DDBJ whole genome shotgun (WGS) entry which is preliminary data.</text>
</comment>
<name>A0A828SW61_ACIBA</name>
<protein>
    <submittedName>
        <fullName evidence="2">Uncharacterized protein</fullName>
    </submittedName>
</protein>
<organism evidence="2 3">
    <name type="scientific">Acinetobacter baumannii 6014059</name>
    <dbReference type="NCBI Taxonomy" id="525242"/>
    <lineage>
        <taxon>Bacteria</taxon>
        <taxon>Pseudomonadati</taxon>
        <taxon>Pseudomonadota</taxon>
        <taxon>Gammaproteobacteria</taxon>
        <taxon>Moraxellales</taxon>
        <taxon>Moraxellaceae</taxon>
        <taxon>Acinetobacter</taxon>
        <taxon>Acinetobacter calcoaceticus/baumannii complex</taxon>
    </lineage>
</organism>
<dbReference type="Proteomes" id="UP000003204">
    <property type="component" value="Unassembled WGS sequence"/>
</dbReference>
<feature type="non-terminal residue" evidence="2">
    <location>
        <position position="69"/>
    </location>
</feature>
<evidence type="ECO:0000256" key="1">
    <source>
        <dbReference type="SAM" id="Phobius"/>
    </source>
</evidence>
<evidence type="ECO:0000313" key="2">
    <source>
        <dbReference type="EMBL" id="EGJ69047.1"/>
    </source>
</evidence>
<evidence type="ECO:0000313" key="3">
    <source>
        <dbReference type="Proteomes" id="UP000003204"/>
    </source>
</evidence>
<proteinExistence type="predicted"/>
<keyword evidence="1" id="KW-1133">Transmembrane helix</keyword>
<sequence>MRGYSTSEKIMNQRIEKYKFSQAAIDSFKGFLGGSVLSMVIGVFIVVPFLRSCADEQAANELKAKQNMY</sequence>
<feature type="transmembrane region" description="Helical" evidence="1">
    <location>
        <begin position="30"/>
        <end position="50"/>
    </location>
</feature>
<gene>
    <name evidence="2" type="ORF">HMPREF0022_01197</name>
</gene>
<keyword evidence="1" id="KW-0472">Membrane</keyword>
<dbReference type="AlphaFoldDB" id="A0A828SW61"/>
<reference evidence="2 3" key="1">
    <citation type="submission" date="2011-04" db="EMBL/GenBank/DDBJ databases">
        <authorList>
            <person name="Weinstock G."/>
            <person name="Sodergren E."/>
            <person name="Clifton S."/>
            <person name="Fulton L."/>
            <person name="Fulton B."/>
            <person name="Courtney L."/>
            <person name="Fronick C."/>
            <person name="Harrison M."/>
            <person name="Strong C."/>
            <person name="Farmer C."/>
            <person name="Delahaunty K."/>
            <person name="Markovic C."/>
            <person name="Hall O."/>
            <person name="Minx P."/>
            <person name="Tomlinson C."/>
            <person name="Mitreva M."/>
            <person name="Hou S."/>
            <person name="Chen J."/>
            <person name="Wollam A."/>
            <person name="Pepin K.H."/>
            <person name="Johnson M."/>
            <person name="Bhonagiri V."/>
            <person name="Zhang X."/>
            <person name="Suruliraj S."/>
            <person name="Warren W."/>
            <person name="Chinwalla A."/>
            <person name="Mardis E.R."/>
            <person name="Wilson R.K."/>
        </authorList>
    </citation>
    <scope>NUCLEOTIDE SEQUENCE [LARGE SCALE GENOMIC DNA]</scope>
    <source>
        <strain evidence="2 3">6014059</strain>
    </source>
</reference>
<accession>A0A828SW61</accession>